<evidence type="ECO:0000256" key="1">
    <source>
        <dbReference type="ARBA" id="ARBA00038350"/>
    </source>
</evidence>
<dbReference type="SUPFAM" id="SSF140860">
    <property type="entry name" value="Pseudo ankyrin repeat-like"/>
    <property type="match status" value="1"/>
</dbReference>
<dbReference type="EMBL" id="NLAX01000008">
    <property type="protein sequence ID" value="PKS11364.1"/>
    <property type="molecule type" value="Genomic_DNA"/>
</dbReference>
<evidence type="ECO:0000313" key="4">
    <source>
        <dbReference type="EMBL" id="PKS11364.1"/>
    </source>
</evidence>
<feature type="domain" description="Flavoprotein" evidence="3">
    <location>
        <begin position="31"/>
        <end position="181"/>
    </location>
</feature>
<dbReference type="InterPro" id="IPR003382">
    <property type="entry name" value="Flavoprotein"/>
</dbReference>
<dbReference type="AlphaFoldDB" id="A0A2N3NG02"/>
<feature type="region of interest" description="Disordered" evidence="2">
    <location>
        <begin position="1"/>
        <end position="27"/>
    </location>
</feature>
<feature type="compositionally biased region" description="Polar residues" evidence="2">
    <location>
        <begin position="14"/>
        <end position="24"/>
    </location>
</feature>
<dbReference type="GO" id="GO:0010181">
    <property type="term" value="F:FMN binding"/>
    <property type="evidence" value="ECO:0007669"/>
    <property type="project" value="TreeGrafter"/>
</dbReference>
<dbReference type="Proteomes" id="UP000233524">
    <property type="component" value="Unassembled WGS sequence"/>
</dbReference>
<dbReference type="PANTHER" id="PTHR14359:SF21">
    <property type="entry name" value="FLAVOPROTEIN DOMAIN-CONTAINING PROTEIN"/>
    <property type="match status" value="1"/>
</dbReference>
<dbReference type="SUPFAM" id="SSF52507">
    <property type="entry name" value="Homo-oligomeric flavin-containing Cys decarboxylases, HFCD"/>
    <property type="match status" value="1"/>
</dbReference>
<comment type="similarity">
    <text evidence="1">Belongs to the HFCD (homooligomeric flavin containing Cys decarboxylase) superfamily.</text>
</comment>
<evidence type="ECO:0000256" key="2">
    <source>
        <dbReference type="SAM" id="MobiDB-lite"/>
    </source>
</evidence>
<evidence type="ECO:0000313" key="5">
    <source>
        <dbReference type="Proteomes" id="UP000233524"/>
    </source>
</evidence>
<accession>A0A2N3NG02</accession>
<comment type="caution">
    <text evidence="4">The sequence shown here is derived from an EMBL/GenBank/DDBJ whole genome shotgun (WGS) entry which is preliminary data.</text>
</comment>
<dbReference type="InParanoid" id="A0A2N3NG02"/>
<dbReference type="InterPro" id="IPR036551">
    <property type="entry name" value="Flavin_trans-like"/>
</dbReference>
<dbReference type="Gene3D" id="3.40.50.1950">
    <property type="entry name" value="Flavin prenyltransferase-like"/>
    <property type="match status" value="1"/>
</dbReference>
<dbReference type="OrthoDB" id="70387at2759"/>
<keyword evidence="5" id="KW-1185">Reference proteome</keyword>
<protein>
    <recommendedName>
        <fullName evidence="3">Flavoprotein domain-containing protein</fullName>
    </recommendedName>
</protein>
<dbReference type="PANTHER" id="PTHR14359">
    <property type="entry name" value="HOMO-OLIGOMERIC FLAVIN CONTAINING CYS DECARBOXYLASE FAMILY"/>
    <property type="match status" value="1"/>
</dbReference>
<proteinExistence type="inferred from homology"/>
<name>A0A2N3NG02_9PEZI</name>
<dbReference type="GO" id="GO:0004633">
    <property type="term" value="F:phosphopantothenoylcysteine decarboxylase activity"/>
    <property type="evidence" value="ECO:0007669"/>
    <property type="project" value="TreeGrafter"/>
</dbReference>
<dbReference type="GO" id="GO:0015937">
    <property type="term" value="P:coenzyme A biosynthetic process"/>
    <property type="evidence" value="ECO:0007669"/>
    <property type="project" value="TreeGrafter"/>
</dbReference>
<dbReference type="STRING" id="41688.A0A2N3NG02"/>
<dbReference type="GO" id="GO:0071513">
    <property type="term" value="C:phosphopantothenoylcysteine decarboxylase complex"/>
    <property type="evidence" value="ECO:0007669"/>
    <property type="project" value="TreeGrafter"/>
</dbReference>
<dbReference type="Pfam" id="PF02441">
    <property type="entry name" value="Flavoprotein"/>
    <property type="match status" value="1"/>
</dbReference>
<evidence type="ECO:0000259" key="3">
    <source>
        <dbReference type="Pfam" id="PF02441"/>
    </source>
</evidence>
<reference evidence="4 5" key="1">
    <citation type="journal article" date="2017" name="G3 (Bethesda)">
        <title>First Draft Genome Sequence of the Pathogenic Fungus Lomentospora prolificans (Formerly Scedosporium prolificans).</title>
        <authorList>
            <person name="Luo R."/>
            <person name="Zimin A."/>
            <person name="Workman R."/>
            <person name="Fan Y."/>
            <person name="Pertea G."/>
            <person name="Grossman N."/>
            <person name="Wear M.P."/>
            <person name="Jia B."/>
            <person name="Miller H."/>
            <person name="Casadevall A."/>
            <person name="Timp W."/>
            <person name="Zhang S.X."/>
            <person name="Salzberg S.L."/>
        </authorList>
    </citation>
    <scope>NUCLEOTIDE SEQUENCE [LARGE SCALE GENOMIC DNA]</scope>
    <source>
        <strain evidence="4 5">JHH-5317</strain>
    </source>
</reference>
<gene>
    <name evidence="4" type="ORF">jhhlp_003126</name>
</gene>
<organism evidence="4 5">
    <name type="scientific">Lomentospora prolificans</name>
    <dbReference type="NCBI Taxonomy" id="41688"/>
    <lineage>
        <taxon>Eukaryota</taxon>
        <taxon>Fungi</taxon>
        <taxon>Dikarya</taxon>
        <taxon>Ascomycota</taxon>
        <taxon>Pezizomycotina</taxon>
        <taxon>Sordariomycetes</taxon>
        <taxon>Hypocreomycetidae</taxon>
        <taxon>Microascales</taxon>
        <taxon>Microascaceae</taxon>
        <taxon>Lomentospora</taxon>
    </lineage>
</organism>
<dbReference type="VEuPathDB" id="FungiDB:jhhlp_003126"/>
<sequence>MNERPAPGGYYPSMTGSPHSTNPRPRTGHLNVLVAATGSRETSWAEAVIVRLSKNQNIRMRAVLDDVTTRISQMVAVMPNHGSTNLKFSRTNDYQIPEHPGSHLEPNDRHAVELIEWADLLVLAPLSADGIAKMLAGITDNTVILEVLRGWDMSKKILLAPGMSRHCWENPITKKHLAKIQKKWKCVRIMPPVVWHFEGSNRCGVNWEGFNDVVNTIANQAELLTIGNELEDIPRRAQGLPHTKKTSVRLPPELWSMILEQTQDWELAETLGIKTSLPTPDCWIDPVSPESRKDDPIKTYERELEWTVLKANSEEICKKLAQAPPRFTFLSALTVKLIIRFALVDVLAYLEQNKPELFMVGFDGTILPSKASVYYPNIAVLNYWRDSNRFKRNRAYTHESMDGASSNGHIEILDWWLRDADLPLKYSEAALEQASANNHLAVLEWWRLAATVDERVVLRPGRSIQYATQKGRLEVLRWWHTSGIPVCASDSVPTIASCCGFVEILELWRQLKGDEKIVSEEDALVQATIHQYIDVLEWWKQFAHGKLPGMHGRGFKVQYRTCNIEEALEDSMGKDKEKVRQWWVNNGLNLDLRNMEWILTRCL</sequence>